<dbReference type="GO" id="GO:0005737">
    <property type="term" value="C:cytoplasm"/>
    <property type="evidence" value="ECO:0007669"/>
    <property type="project" value="UniProtKB-SubCell"/>
</dbReference>
<comment type="catalytic activity">
    <reaction evidence="8">
        <text>L-arginyl-[protein] + H2O = L-citrullyl-[protein] + NH4(+)</text>
        <dbReference type="Rhea" id="RHEA:18089"/>
        <dbReference type="Rhea" id="RHEA-COMP:10532"/>
        <dbReference type="Rhea" id="RHEA-COMP:10588"/>
        <dbReference type="ChEBI" id="CHEBI:15377"/>
        <dbReference type="ChEBI" id="CHEBI:28938"/>
        <dbReference type="ChEBI" id="CHEBI:29965"/>
        <dbReference type="ChEBI" id="CHEBI:83397"/>
        <dbReference type="EC" id="3.5.3.15"/>
    </reaction>
</comment>
<dbReference type="Pfam" id="PF08526">
    <property type="entry name" value="PAD_N"/>
    <property type="match status" value="2"/>
</dbReference>
<dbReference type="OrthoDB" id="5102063at2759"/>
<feature type="region of interest" description="Disordered" evidence="13">
    <location>
        <begin position="804"/>
        <end position="882"/>
    </location>
</feature>
<dbReference type="InterPro" id="IPR013733">
    <property type="entry name" value="Prot_Arg_deaminase_cen_dom"/>
</dbReference>
<evidence type="ECO:0000256" key="7">
    <source>
        <dbReference type="ARBA" id="ARBA00022837"/>
    </source>
</evidence>
<dbReference type="FunFam" id="3.75.10.10:FF:000003">
    <property type="entry name" value="Protein-arginine deiminase type-2"/>
    <property type="match status" value="2"/>
</dbReference>
<evidence type="ECO:0000256" key="3">
    <source>
        <dbReference type="ARBA" id="ARBA00008166"/>
    </source>
</evidence>
<dbReference type="GO" id="GO:0005634">
    <property type="term" value="C:nucleus"/>
    <property type="evidence" value="ECO:0007669"/>
    <property type="project" value="TreeGrafter"/>
</dbReference>
<proteinExistence type="inferred from homology"/>
<protein>
    <recommendedName>
        <fullName evidence="10">Protein-arginine deiminase type-3</fullName>
        <ecNumber evidence="4">3.5.3.15</ecNumber>
    </recommendedName>
    <alternativeName>
        <fullName evidence="12">Peptidylarginine deiminase III</fullName>
    </alternativeName>
    <alternativeName>
        <fullName evidence="11">Protein-arginine deiminase type III</fullName>
    </alternativeName>
</protein>
<evidence type="ECO:0000259" key="14">
    <source>
        <dbReference type="Pfam" id="PF03068"/>
    </source>
</evidence>
<dbReference type="FunFam" id="2.60.40.1700:FF:000001">
    <property type="entry name" value="Protein-arginine deiminase type-2"/>
    <property type="match status" value="2"/>
</dbReference>
<dbReference type="InterPro" id="IPR013530">
    <property type="entry name" value="PAD_C"/>
</dbReference>
<organism evidence="17 18">
    <name type="scientific">Galemys pyrenaicus</name>
    <name type="common">Iberian desman</name>
    <name type="synonym">Pyrenean desman</name>
    <dbReference type="NCBI Taxonomy" id="202257"/>
    <lineage>
        <taxon>Eukaryota</taxon>
        <taxon>Metazoa</taxon>
        <taxon>Chordata</taxon>
        <taxon>Craniata</taxon>
        <taxon>Vertebrata</taxon>
        <taxon>Euteleostomi</taxon>
        <taxon>Mammalia</taxon>
        <taxon>Eutheria</taxon>
        <taxon>Laurasiatheria</taxon>
        <taxon>Eulipotyphla</taxon>
        <taxon>Talpidae</taxon>
        <taxon>Galemys</taxon>
    </lineage>
</organism>
<comment type="similarity">
    <text evidence="3">Belongs to the protein arginine deiminase family.</text>
</comment>
<dbReference type="Gene3D" id="3.75.10.10">
    <property type="entry name" value="L-arginine/glycine Amidinotransferase, Chain A"/>
    <property type="match status" value="2"/>
</dbReference>
<feature type="domain" description="Protein-arginine deiminase (PAD) central" evidence="16">
    <location>
        <begin position="1453"/>
        <end position="1611"/>
    </location>
</feature>
<dbReference type="GO" id="GO:0005509">
    <property type="term" value="F:calcium ion binding"/>
    <property type="evidence" value="ECO:0007669"/>
    <property type="project" value="InterPro"/>
</dbReference>
<dbReference type="InterPro" id="IPR038685">
    <property type="entry name" value="PAD_N_sf"/>
</dbReference>
<dbReference type="SUPFAM" id="SSF110083">
    <property type="entry name" value="Peptidylarginine deiminase Pad4, middle domain"/>
    <property type="match status" value="2"/>
</dbReference>
<evidence type="ECO:0000256" key="5">
    <source>
        <dbReference type="ARBA" id="ARBA00022490"/>
    </source>
</evidence>
<comment type="caution">
    <text evidence="17">The sequence shown here is derived from an EMBL/GenBank/DDBJ whole genome shotgun (WGS) entry which is preliminary data.</text>
</comment>
<dbReference type="FunFam" id="2.60.40.1860:FF:000002">
    <property type="entry name" value="Peptidyl arginine deiminase 3"/>
    <property type="match status" value="1"/>
</dbReference>
<dbReference type="Pfam" id="PF03068">
    <property type="entry name" value="PAD"/>
    <property type="match status" value="2"/>
</dbReference>
<evidence type="ECO:0000256" key="6">
    <source>
        <dbReference type="ARBA" id="ARBA00022801"/>
    </source>
</evidence>
<dbReference type="InterPro" id="IPR013732">
    <property type="entry name" value="PAD_N"/>
</dbReference>
<feature type="domain" description="Protein-arginine deiminase (PAD) central" evidence="16">
    <location>
        <begin position="157"/>
        <end position="315"/>
    </location>
</feature>
<evidence type="ECO:0000256" key="10">
    <source>
        <dbReference type="ARBA" id="ARBA00070656"/>
    </source>
</evidence>
<dbReference type="Proteomes" id="UP000700334">
    <property type="component" value="Unassembled WGS sequence"/>
</dbReference>
<feature type="domain" description="Protein-arginine deiminase (PAD) N-terminal" evidence="15">
    <location>
        <begin position="1339"/>
        <end position="1451"/>
    </location>
</feature>
<evidence type="ECO:0000259" key="15">
    <source>
        <dbReference type="Pfam" id="PF08526"/>
    </source>
</evidence>
<evidence type="ECO:0000256" key="2">
    <source>
        <dbReference type="ARBA" id="ARBA00004496"/>
    </source>
</evidence>
<comment type="cofactor">
    <cofactor evidence="1">
        <name>Ca(2+)</name>
        <dbReference type="ChEBI" id="CHEBI:29108"/>
    </cofactor>
</comment>
<dbReference type="InterPro" id="IPR008972">
    <property type="entry name" value="Cupredoxin"/>
</dbReference>
<evidence type="ECO:0000256" key="1">
    <source>
        <dbReference type="ARBA" id="ARBA00001913"/>
    </source>
</evidence>
<feature type="domain" description="Protein-arginine deiminase C-terminal" evidence="14">
    <location>
        <begin position="1622"/>
        <end position="1998"/>
    </location>
</feature>
<dbReference type="EMBL" id="JAGFMF010012145">
    <property type="protein sequence ID" value="KAG8506613.1"/>
    <property type="molecule type" value="Genomic_DNA"/>
</dbReference>
<dbReference type="PANTHER" id="PTHR10837">
    <property type="entry name" value="PEPTIDYLARGININE DEIMINASE"/>
    <property type="match status" value="1"/>
</dbReference>
<gene>
    <name evidence="17" type="ORF">J0S82_005009</name>
</gene>
<evidence type="ECO:0000256" key="8">
    <source>
        <dbReference type="ARBA" id="ARBA00048487"/>
    </source>
</evidence>
<evidence type="ECO:0000256" key="12">
    <source>
        <dbReference type="ARBA" id="ARBA00082778"/>
    </source>
</evidence>
<evidence type="ECO:0000256" key="9">
    <source>
        <dbReference type="ARBA" id="ARBA00057234"/>
    </source>
</evidence>
<evidence type="ECO:0000313" key="17">
    <source>
        <dbReference type="EMBL" id="KAG8506613.1"/>
    </source>
</evidence>
<evidence type="ECO:0000256" key="4">
    <source>
        <dbReference type="ARBA" id="ARBA00012200"/>
    </source>
</evidence>
<accession>A0A8J5ZJI3</accession>
<comment type="subcellular location">
    <subcellularLocation>
        <location evidence="2">Cytoplasm</location>
    </subcellularLocation>
</comment>
<dbReference type="Gene3D" id="2.60.40.1700">
    <property type="entry name" value="Protein-arginine deiminase, central domain"/>
    <property type="match status" value="2"/>
</dbReference>
<dbReference type="PANTHER" id="PTHR10837:SF21">
    <property type="entry name" value="PROTEIN-ARGININE DEIMINASE TYPE-3"/>
    <property type="match status" value="1"/>
</dbReference>
<feature type="region of interest" description="Disordered" evidence="13">
    <location>
        <begin position="953"/>
        <end position="972"/>
    </location>
</feature>
<reference evidence="17" key="1">
    <citation type="journal article" date="2021" name="Evol. Appl.">
        <title>The genome of the Pyrenean desman and the effects of bottlenecks and inbreeding on the genomic landscape of an endangered species.</title>
        <authorList>
            <person name="Escoda L."/>
            <person name="Castresana J."/>
        </authorList>
    </citation>
    <scope>NUCLEOTIDE SEQUENCE</scope>
    <source>
        <strain evidence="17">IBE-C5619</strain>
    </source>
</reference>
<dbReference type="Pfam" id="PF08527">
    <property type="entry name" value="PAD_M"/>
    <property type="match status" value="2"/>
</dbReference>
<keyword evidence="18" id="KW-1185">Reference proteome</keyword>
<feature type="domain" description="Protein-arginine deiminase C-terminal" evidence="14">
    <location>
        <begin position="324"/>
        <end position="702"/>
    </location>
</feature>
<evidence type="ECO:0000256" key="13">
    <source>
        <dbReference type="SAM" id="MobiDB-lite"/>
    </source>
</evidence>
<feature type="non-terminal residue" evidence="17">
    <location>
        <position position="1"/>
    </location>
</feature>
<dbReference type="EC" id="3.5.3.15" evidence="4"/>
<keyword evidence="5" id="KW-0963">Cytoplasm</keyword>
<evidence type="ECO:0000313" key="18">
    <source>
        <dbReference type="Proteomes" id="UP000700334"/>
    </source>
</evidence>
<dbReference type="CDD" id="cd04214">
    <property type="entry name" value="PAD_N"/>
    <property type="match status" value="2"/>
</dbReference>
<dbReference type="InterPro" id="IPR004303">
    <property type="entry name" value="PAD"/>
</dbReference>
<dbReference type="SUPFAM" id="SSF55909">
    <property type="entry name" value="Pentein"/>
    <property type="match status" value="2"/>
</dbReference>
<dbReference type="SUPFAM" id="SSF49503">
    <property type="entry name" value="Cupredoxins"/>
    <property type="match status" value="2"/>
</dbReference>
<comment type="function">
    <text evidence="9">Catalyzes the deimination of arginine residues of proteins.</text>
</comment>
<keyword evidence="7" id="KW-0106">Calcium</keyword>
<dbReference type="InterPro" id="IPR036556">
    <property type="entry name" value="PAD_central_sf"/>
</dbReference>
<keyword evidence="6" id="KW-0378">Hydrolase</keyword>
<name>A0A8J5ZJI3_GALPY</name>
<dbReference type="GO" id="GO:0004668">
    <property type="term" value="F:protein-arginine deiminase activity"/>
    <property type="evidence" value="ECO:0007669"/>
    <property type="project" value="UniProtKB-EC"/>
</dbReference>
<feature type="domain" description="Protein-arginine deiminase (PAD) N-terminal" evidence="15">
    <location>
        <begin position="43"/>
        <end position="155"/>
    </location>
</feature>
<dbReference type="Gene3D" id="2.60.40.1860">
    <property type="entry name" value="Protein-arginine deiminase, N-terminal domain"/>
    <property type="match status" value="2"/>
</dbReference>
<evidence type="ECO:0000256" key="11">
    <source>
        <dbReference type="ARBA" id="ARBA00078781"/>
    </source>
</evidence>
<evidence type="ECO:0000259" key="16">
    <source>
        <dbReference type="Pfam" id="PF08527"/>
    </source>
</evidence>
<sequence length="2001" mass="220284">SQSEIKREEESTDLAELTLLAGHKVPRRGARKPERGGREGDRMALRRAVQLSLKKPTYIVCVVGVETYVDVHSDVPKGAENFGVSGSSGVEIFMVYDPARVTEPTGKALWPLNAGVDVTVSVDAASKDLNDLKVKVSYFGQQEGSALGHSVLYLTGVDISLDADTGRTGKVTKSQGDKKTWRWGPEGSGAVLLVNCDRDNVRSRGVDLDSSQLTSLDDLQDMSPMVLTCDGPDKLFDSHELVLNVPVSDSKRVGVFCARGGTSLPDYKQVLGPQRLSYKVERQPGERKIDFYVEGLAFPDTDFSGLVSLSASLVDTGTLPEVPLFTDTVAFRTAPWIMTPNTQPPLELYVCSVVDSHGPNEKFLQDMSELVLKANCKLIVCPWVENRNDRWIQDEMEFGYIEAPHKSFPVVFDSPRNRGLRDFPYKRILGPDFGYVTREIPFSGPSGLDSFGNLDVSPPVTVNGKEYPLGRILVGSSLFKSGGRRMAKVVRNFLQAQQVQAPVELYSDWLSVGHVDEFLSFVPTSDQKGFRLLLASPSACLALFQEKKEEGYGEAAQFDGLKHQEKRSINEMLADRSLKSDSLYAQKCIDRNREVLKQELGLTEQDIIDIPQLFSLSDSYAEAFFPDMVNMVVLGKHLGIPKPFGPIINGRCCLEEKVRSLLEPLGLRCTFIDDYLSYHQLLGEIHCGTNVRRKPFPFKWWHMLPEVWEKISSLSTFEGGCGWPRQAPRFQLLPTPNVPFVFAPRRGLRSWAHSEQALVGLPMALEGGEAASSLGQVSPPPGESPGCDLSHIYFMQWEGRLTRCSQPPETPQGAWVSPVSKPRRRAVSLPQKEDRAAVGLTAWPQEPGIGRGSVAPGRAEVVPDPDRCGQREPAGPPSTAVGRLQPLASTYQALWDPMCGDPMCEPLADPAGEGSSSGAEGGPDIPSFLINKMSAYISLNGLPSELLCVGLRGGGEESEENHHSSPTLHATSSLAQLPGPWAAPAGLGEPPGWRSDSAGRLAHAQCLGADGPAEMAIWLGRGETYLFISSPLSGLSPPSLGERQSRVNHQAISQPFSETITGATAQQLSRNVGDGSICPGPETPELVKCSSWGLWGAGTVPTPCQTVSITKEEGGNLYSAPSQLKKQGLQVLSPAGRPQFPLFLWHPKLFLAGRAPNQPHHPAVWTASNGANNSQNGHLHVHTSALLTLSAEASQPPFFRCHSEAGTIKYITRPACGRGDRQPVPPLKVTLFERKEEKSLPAPTSSAQARYPGQVSTCRDLLRSGGEINSLGALMGATGSYANVSFLPANPKLLLWKGAGLPGLQPMSLHPGRQGWGQGLLNPLPRGQWGSVGPSAAGMSMQRMVRVSLEHPTSAVCVAGVETRVDIYGSVPEGTEMFEVYGTPGVDIYISPNVTRCRERADTRRWHFNSGLEIIVIMNSPSNDVNDSHVQISYHSKHKPRPLGYAVLYLTCIDITLDCDVNCEGRQDRSSVDKRQWVWGPGGYGAILLVNCDRDDLNGDDQDNSDHHVHCLQDLEDMSKMVLRTQGPAALFDDYKLVLHTSSYDAQRARVYHACGPEDSCEAYRHVLGQDKVSYEVPRFHGDEERFFVEGLSFPDSGFKGLISFHITLLDDSNEDFSQSPIFTDTVVFRVAPWIMTPSTLPPLEVYVCRVRNNTCFVEAVAELARKAGCKLTICPQAENRNDRWIQDEMELGYVQAPHKTFPVVFDSPRNGDLQDFPYKRILGPDFGYVTREPRDNSVCALDSFGNLEVSPPVVANGKEYPLGRILIGGNLPGSSGRRVTQVVRNFLHAQRVQPPVELFVDWLSVGHVDEFLSFVPASNGKGFRMLLASPNACFKLFQEKQNWGHGRALLFEGVDNKQVQTISINQVLSNRNLISYNKFVQSCIDWNRELLKRELGLTEQDIIDIPQLFKTERRKAMAFFPDLVNMLVLGKHLGIPKPFGPIINGRCCLEEKVRSLLEPLGLRCTFIDDFTPYHLLHGEVHCGTNVRRKPFSFKWWNMVP</sequence>